<dbReference type="SFLD" id="SFLDS00003">
    <property type="entry name" value="Haloacid_Dehalogenase"/>
    <property type="match status" value="1"/>
</dbReference>
<dbReference type="PANTHER" id="PTHR43611">
    <property type="entry name" value="ALPHA-D-GLUCOSE 1-PHOSPHATE PHOSPHATASE"/>
    <property type="match status" value="1"/>
</dbReference>
<dbReference type="SFLD" id="SFLDG01129">
    <property type="entry name" value="C1.5:_HAD__Beta-PGM__Phosphata"/>
    <property type="match status" value="1"/>
</dbReference>
<dbReference type="NCBIfam" id="TIGR01509">
    <property type="entry name" value="HAD-SF-IA-v3"/>
    <property type="match status" value="1"/>
</dbReference>
<dbReference type="InterPro" id="IPR006439">
    <property type="entry name" value="HAD-SF_hydro_IA"/>
</dbReference>
<dbReference type="PRINTS" id="PR00413">
    <property type="entry name" value="HADHALOGNASE"/>
</dbReference>
<dbReference type="EMBL" id="JBHSFP010000003">
    <property type="protein sequence ID" value="MFC4530532.1"/>
    <property type="molecule type" value="Genomic_DNA"/>
</dbReference>
<evidence type="ECO:0000313" key="1">
    <source>
        <dbReference type="EMBL" id="MFC4530532.1"/>
    </source>
</evidence>
<dbReference type="Gene3D" id="3.40.50.1000">
    <property type="entry name" value="HAD superfamily/HAD-like"/>
    <property type="match status" value="1"/>
</dbReference>
<dbReference type="GO" id="GO:0016787">
    <property type="term" value="F:hydrolase activity"/>
    <property type="evidence" value="ECO:0007669"/>
    <property type="project" value="UniProtKB-KW"/>
</dbReference>
<keyword evidence="1" id="KW-0378">Hydrolase</keyword>
<dbReference type="SUPFAM" id="SSF56784">
    <property type="entry name" value="HAD-like"/>
    <property type="match status" value="1"/>
</dbReference>
<dbReference type="RefSeq" id="WP_380838408.1">
    <property type="nucleotide sequence ID" value="NZ_JBHSFP010000003.1"/>
</dbReference>
<organism evidence="1 2">
    <name type="scientific">Sphaerisporangium dianthi</name>
    <dbReference type="NCBI Taxonomy" id="1436120"/>
    <lineage>
        <taxon>Bacteria</taxon>
        <taxon>Bacillati</taxon>
        <taxon>Actinomycetota</taxon>
        <taxon>Actinomycetes</taxon>
        <taxon>Streptosporangiales</taxon>
        <taxon>Streptosporangiaceae</taxon>
        <taxon>Sphaerisporangium</taxon>
    </lineage>
</organism>
<name>A0ABV9CD17_9ACTN</name>
<dbReference type="Pfam" id="PF00702">
    <property type="entry name" value="Hydrolase"/>
    <property type="match status" value="1"/>
</dbReference>
<reference evidence="2" key="1">
    <citation type="journal article" date="2019" name="Int. J. Syst. Evol. Microbiol.">
        <title>The Global Catalogue of Microorganisms (GCM) 10K type strain sequencing project: providing services to taxonomists for standard genome sequencing and annotation.</title>
        <authorList>
            <consortium name="The Broad Institute Genomics Platform"/>
            <consortium name="The Broad Institute Genome Sequencing Center for Infectious Disease"/>
            <person name="Wu L."/>
            <person name="Ma J."/>
        </authorList>
    </citation>
    <scope>NUCLEOTIDE SEQUENCE [LARGE SCALE GENOMIC DNA]</scope>
    <source>
        <strain evidence="2">CGMCC 4.7132</strain>
    </source>
</reference>
<proteinExistence type="predicted"/>
<accession>A0ABV9CD17</accession>
<dbReference type="InterPro" id="IPR023214">
    <property type="entry name" value="HAD_sf"/>
</dbReference>
<gene>
    <name evidence="1" type="ORF">ACFO60_07135</name>
</gene>
<sequence>MQWVLFDYGEVLCHAQPAADREQMVRVAGIDADRFWRGYWEHRLEFDRGTLTPGAYWSEVLDRRARDAEVERLVELDVQSWTHVNDDAVAVLTEFHEAGRPVALLSNAPACVAEGIERLPFIATMEARFYSGHMGVVKPDAEIYLRVAAALDVRPQDVVFVDDRLVNVNGAESAGMTAVHFHDAETLRADLKLALATPGEAP</sequence>
<dbReference type="InterPro" id="IPR036412">
    <property type="entry name" value="HAD-like_sf"/>
</dbReference>
<protein>
    <submittedName>
        <fullName evidence="1">HAD family hydrolase</fullName>
    </submittedName>
</protein>
<dbReference type="PANTHER" id="PTHR43611:SF3">
    <property type="entry name" value="FLAVIN MONONUCLEOTIDE HYDROLASE 1, CHLOROPLATIC"/>
    <property type="match status" value="1"/>
</dbReference>
<keyword evidence="2" id="KW-1185">Reference proteome</keyword>
<dbReference type="Proteomes" id="UP001596004">
    <property type="component" value="Unassembled WGS sequence"/>
</dbReference>
<dbReference type="CDD" id="cd02603">
    <property type="entry name" value="HAD_sEH-N_like"/>
    <property type="match status" value="1"/>
</dbReference>
<evidence type="ECO:0000313" key="2">
    <source>
        <dbReference type="Proteomes" id="UP001596004"/>
    </source>
</evidence>
<comment type="caution">
    <text evidence="1">The sequence shown here is derived from an EMBL/GenBank/DDBJ whole genome shotgun (WGS) entry which is preliminary data.</text>
</comment>